<evidence type="ECO:0000256" key="7">
    <source>
        <dbReference type="ARBA" id="ARBA00023004"/>
    </source>
</evidence>
<keyword evidence="7" id="KW-0408">Iron</keyword>
<dbReference type="CDD" id="cd03348">
    <property type="entry name" value="pro_PheOH"/>
    <property type="match status" value="1"/>
</dbReference>
<dbReference type="Gene3D" id="1.10.800.10">
    <property type="entry name" value="Aromatic amino acid hydroxylase"/>
    <property type="match status" value="1"/>
</dbReference>
<accession>A0ABS1UZB8</accession>
<dbReference type="NCBIfam" id="NF008877">
    <property type="entry name" value="PRK11913.1-2"/>
    <property type="match status" value="1"/>
</dbReference>
<evidence type="ECO:0000259" key="11">
    <source>
        <dbReference type="PROSITE" id="PS51410"/>
    </source>
</evidence>
<sequence length="277" mass="30598">MDGLIEGLPAGLRGNYAAAAADFTLVQDMARYAPEDYATWRTLYQRQAALLPRHAAAAYREGLARLPFAEGVPDFAQCSTRLRAATGWTLVAVPGLIPDDAFFAHLAARRFPVTCWIRRPEELDYIVEPDIFHDAFGHVPLLTQPDFAEFLAAYGRMGETAARIGALKPLARLYWHMVEFGLIQEGGALRAYGAGILSSSVETVHATESPKPRRLRFDVRRVLRSEYFIDDLQPTYFAIDSYAELFAAMQDLPRLLAEARDAQSIAPGAAAPGDQPI</sequence>
<evidence type="ECO:0000256" key="2">
    <source>
        <dbReference type="ARBA" id="ARBA00005088"/>
    </source>
</evidence>
<keyword evidence="5" id="KW-0479">Metal-binding</keyword>
<dbReference type="RefSeq" id="WP_202824537.1">
    <property type="nucleotide sequence ID" value="NZ_JAEUXJ010000002.1"/>
</dbReference>
<evidence type="ECO:0000313" key="12">
    <source>
        <dbReference type="EMBL" id="MBL6454799.1"/>
    </source>
</evidence>
<dbReference type="EC" id="1.14.16.1" evidence="4"/>
<reference evidence="12 13" key="1">
    <citation type="submission" date="2021-01" db="EMBL/GenBank/DDBJ databases">
        <title>Belnapia mucosa sp. nov. and Belnapia arida sp. nov., isolated from the Tabernas Desert (Almeria, Spain).</title>
        <authorList>
            <person name="Molina-Menor E."/>
            <person name="Vidal-Verdu A."/>
            <person name="Calonge A."/>
            <person name="Satari L."/>
            <person name="Pereto Magraner J."/>
            <person name="Porcar Miralles M."/>
        </authorList>
    </citation>
    <scope>NUCLEOTIDE SEQUENCE [LARGE SCALE GENOMIC DNA]</scope>
    <source>
        <strain evidence="12 13">T6</strain>
    </source>
</reference>
<comment type="pathway">
    <text evidence="2">Amino-acid degradation; L-phenylalanine degradation; acetoacetate and fumarate from L-phenylalanine: step 1/6.</text>
</comment>
<evidence type="ECO:0000256" key="10">
    <source>
        <dbReference type="ARBA" id="ARBA00029922"/>
    </source>
</evidence>
<keyword evidence="9" id="KW-0585">Phenylalanine catabolism</keyword>
<keyword evidence="13" id="KW-1185">Reference proteome</keyword>
<dbReference type="InterPro" id="IPR005960">
    <property type="entry name" value="Phe-4-hydroxylase_mono"/>
</dbReference>
<dbReference type="PROSITE" id="PS51410">
    <property type="entry name" value="BH4_AAA_HYDROXYL_2"/>
    <property type="match status" value="1"/>
</dbReference>
<dbReference type="InterPro" id="IPR019774">
    <property type="entry name" value="Aromatic-AA_hydroxylase_C"/>
</dbReference>
<dbReference type="InterPro" id="IPR001273">
    <property type="entry name" value="ArAA_hydroxylase"/>
</dbReference>
<evidence type="ECO:0000256" key="6">
    <source>
        <dbReference type="ARBA" id="ARBA00023002"/>
    </source>
</evidence>
<keyword evidence="8" id="KW-0503">Monooxygenase</keyword>
<evidence type="ECO:0000256" key="9">
    <source>
        <dbReference type="ARBA" id="ARBA00023232"/>
    </source>
</evidence>
<evidence type="ECO:0000256" key="8">
    <source>
        <dbReference type="ARBA" id="ARBA00023033"/>
    </source>
</evidence>
<comment type="cofactor">
    <cofactor evidence="1">
        <name>Fe(2+)</name>
        <dbReference type="ChEBI" id="CHEBI:29033"/>
    </cofactor>
</comment>
<dbReference type="Proteomes" id="UP000606490">
    <property type="component" value="Unassembled WGS sequence"/>
</dbReference>
<dbReference type="InterPro" id="IPR036951">
    <property type="entry name" value="ArAA_hydroxylase_sf"/>
</dbReference>
<dbReference type="Pfam" id="PF00351">
    <property type="entry name" value="Biopterin_H"/>
    <property type="match status" value="1"/>
</dbReference>
<evidence type="ECO:0000313" key="13">
    <source>
        <dbReference type="Proteomes" id="UP000606490"/>
    </source>
</evidence>
<evidence type="ECO:0000256" key="4">
    <source>
        <dbReference type="ARBA" id="ARBA00011995"/>
    </source>
</evidence>
<keyword evidence="6 12" id="KW-0560">Oxidoreductase</keyword>
<dbReference type="InterPro" id="IPR036329">
    <property type="entry name" value="Aro-AA_hydroxylase_C_sf"/>
</dbReference>
<dbReference type="PANTHER" id="PTHR11473">
    <property type="entry name" value="AROMATIC AMINO ACID HYDROXYLASE"/>
    <property type="match status" value="1"/>
</dbReference>
<dbReference type="GO" id="GO:0004505">
    <property type="term" value="F:phenylalanine 4-monooxygenase activity"/>
    <property type="evidence" value="ECO:0007669"/>
    <property type="project" value="UniProtKB-EC"/>
</dbReference>
<dbReference type="NCBIfam" id="TIGR01267">
    <property type="entry name" value="Phe4hydrox_mono"/>
    <property type="match status" value="1"/>
</dbReference>
<evidence type="ECO:0000256" key="1">
    <source>
        <dbReference type="ARBA" id="ARBA00001954"/>
    </source>
</evidence>
<dbReference type="PRINTS" id="PR00372">
    <property type="entry name" value="FYWHYDRXLASE"/>
</dbReference>
<evidence type="ECO:0000256" key="3">
    <source>
        <dbReference type="ARBA" id="ARBA00009712"/>
    </source>
</evidence>
<dbReference type="PANTHER" id="PTHR11473:SF24">
    <property type="entry name" value="PHENYLALANINE-4-HYDROXYLASE"/>
    <property type="match status" value="1"/>
</dbReference>
<dbReference type="EMBL" id="JAEUXJ010000002">
    <property type="protein sequence ID" value="MBL6454799.1"/>
    <property type="molecule type" value="Genomic_DNA"/>
</dbReference>
<protein>
    <recommendedName>
        <fullName evidence="4">phenylalanine 4-monooxygenase</fullName>
        <ecNumber evidence="4">1.14.16.1</ecNumber>
    </recommendedName>
    <alternativeName>
        <fullName evidence="10">Phe-4-monooxygenase</fullName>
    </alternativeName>
</protein>
<comment type="similarity">
    <text evidence="3">Belongs to the biopterin-dependent aromatic amino acid hydroxylase family.</text>
</comment>
<evidence type="ECO:0000256" key="5">
    <source>
        <dbReference type="ARBA" id="ARBA00022723"/>
    </source>
</evidence>
<dbReference type="SUPFAM" id="SSF56534">
    <property type="entry name" value="Aromatic aminoacid monoxygenases, catalytic and oligomerization domains"/>
    <property type="match status" value="1"/>
</dbReference>
<gene>
    <name evidence="12" type="primary">phhA</name>
    <name evidence="12" type="ORF">JMJ55_05650</name>
</gene>
<name>A0ABS1UZB8_9PROT</name>
<proteinExistence type="inferred from homology"/>
<feature type="domain" description="Biopterin-dependent aromatic amino acid hydroxylase family profile" evidence="11">
    <location>
        <begin position="1"/>
        <end position="277"/>
    </location>
</feature>
<comment type="caution">
    <text evidence="12">The sequence shown here is derived from an EMBL/GenBank/DDBJ whole genome shotgun (WGS) entry which is preliminary data.</text>
</comment>
<organism evidence="12 13">
    <name type="scientific">Belnapia mucosa</name>
    <dbReference type="NCBI Taxonomy" id="2804532"/>
    <lineage>
        <taxon>Bacteria</taxon>
        <taxon>Pseudomonadati</taxon>
        <taxon>Pseudomonadota</taxon>
        <taxon>Alphaproteobacteria</taxon>
        <taxon>Acetobacterales</taxon>
        <taxon>Roseomonadaceae</taxon>
        <taxon>Belnapia</taxon>
    </lineage>
</organism>